<accession>A0A058ZEJ9</accession>
<sequence>MSAVRVLVFPEARPRDASLELHCRLLQLNAQRLVPAYGVPVPISQAQQSPAGGSGPGGGSGSGIPGVAPGVPIPPGPGAGSGGSGIGSGSLSGTGPLAFTSSLVAGDDHSAPHDSHRAASSVPFGTAWSYGINVLRSASSSLLASVADGSPGTGVAAPKSPASNAAAVDGAAPVAGGDGGPGPAAPATSGHPTTPLYICLSLARGGLDLGGGGGTGHLIMQDPRELGLHRLPEVISQQAAALQAPAGTADAALALRARAHLWGPALQGPLTTKQLPGTVGLPVATVIGPQCVVGRFVPATAPAATPAASPSTPALGSSAATNAEVHALLSGGLGPGPLEGPAVPLDFYTPLTLPLPGNVVSRDISHILPRMHGLLHRASIQVERLATYKANLPTNPIMRGFVLEVECISMSLPDFEAATSDSVQRYLHEFAEMLVNGTFPSSDPTFIAPTAIALGPFEPAGAPVTPMARWAPPVVPHQRPAAPVLGVQPRFWQRSTGAGAQEVEDFARQPLCSDVFASQQYIAAISRCCLLGGVP</sequence>
<reference evidence="2" key="1">
    <citation type="submission" date="2013-04" db="EMBL/GenBank/DDBJ databases">
        <title>The Genome Sequence of Fonticula alba ATCC 38817.</title>
        <authorList>
            <consortium name="The Broad Institute Genomics Platform"/>
            <person name="Russ C."/>
            <person name="Cuomo C."/>
            <person name="Burger G."/>
            <person name="Gray M.W."/>
            <person name="Holland P.W.H."/>
            <person name="King N."/>
            <person name="Lang F.B.F."/>
            <person name="Roger A.J."/>
            <person name="Ruiz-Trillo I."/>
            <person name="Brown M."/>
            <person name="Walker B."/>
            <person name="Young S."/>
            <person name="Zeng Q."/>
            <person name="Gargeya S."/>
            <person name="Fitzgerald M."/>
            <person name="Haas B."/>
            <person name="Abouelleil A."/>
            <person name="Allen A.W."/>
            <person name="Alvarado L."/>
            <person name="Arachchi H.M."/>
            <person name="Berlin A.M."/>
            <person name="Chapman S.B."/>
            <person name="Gainer-Dewar J."/>
            <person name="Goldberg J."/>
            <person name="Griggs A."/>
            <person name="Gujja S."/>
            <person name="Hansen M."/>
            <person name="Howarth C."/>
            <person name="Imamovic A."/>
            <person name="Ireland A."/>
            <person name="Larimer J."/>
            <person name="McCowan C."/>
            <person name="Murphy C."/>
            <person name="Pearson M."/>
            <person name="Poon T.W."/>
            <person name="Priest M."/>
            <person name="Roberts A."/>
            <person name="Saif S."/>
            <person name="Shea T."/>
            <person name="Sisk P."/>
            <person name="Sykes S."/>
            <person name="Wortman J."/>
            <person name="Nusbaum C."/>
            <person name="Birren B."/>
        </authorList>
    </citation>
    <scope>NUCLEOTIDE SEQUENCE [LARGE SCALE GENOMIC DNA]</scope>
    <source>
        <strain evidence="2">ATCC 38817</strain>
    </source>
</reference>
<dbReference type="EMBL" id="KB932201">
    <property type="protein sequence ID" value="KCV72830.1"/>
    <property type="molecule type" value="Genomic_DNA"/>
</dbReference>
<organism evidence="2">
    <name type="scientific">Fonticula alba</name>
    <name type="common">Slime mold</name>
    <dbReference type="NCBI Taxonomy" id="691883"/>
    <lineage>
        <taxon>Eukaryota</taxon>
        <taxon>Rotosphaerida</taxon>
        <taxon>Fonticulaceae</taxon>
        <taxon>Fonticula</taxon>
    </lineage>
</organism>
<feature type="region of interest" description="Disordered" evidence="1">
    <location>
        <begin position="45"/>
        <end position="91"/>
    </location>
</feature>
<evidence type="ECO:0000313" key="2">
    <source>
        <dbReference type="EMBL" id="KCV72830.1"/>
    </source>
</evidence>
<dbReference type="RefSeq" id="XP_009492531.1">
    <property type="nucleotide sequence ID" value="XM_009494256.1"/>
</dbReference>
<evidence type="ECO:0000256" key="1">
    <source>
        <dbReference type="SAM" id="MobiDB-lite"/>
    </source>
</evidence>
<feature type="compositionally biased region" description="Gly residues" evidence="1">
    <location>
        <begin position="52"/>
        <end position="64"/>
    </location>
</feature>
<name>A0A058ZEJ9_FONAL</name>
<feature type="region of interest" description="Disordered" evidence="1">
    <location>
        <begin position="169"/>
        <end position="189"/>
    </location>
</feature>
<dbReference type="GeneID" id="20525131"/>
<feature type="compositionally biased region" description="Gly residues" evidence="1">
    <location>
        <begin position="78"/>
        <end position="91"/>
    </location>
</feature>
<gene>
    <name evidence="2" type="ORF">H696_00406</name>
</gene>
<dbReference type="AlphaFoldDB" id="A0A058ZEJ9"/>
<evidence type="ECO:0000313" key="3">
    <source>
        <dbReference type="Proteomes" id="UP000030693"/>
    </source>
</evidence>
<protein>
    <submittedName>
        <fullName evidence="2">Uncharacterized protein</fullName>
    </submittedName>
</protein>
<proteinExistence type="predicted"/>
<dbReference type="Proteomes" id="UP000030693">
    <property type="component" value="Unassembled WGS sequence"/>
</dbReference>
<keyword evidence="3" id="KW-1185">Reference proteome</keyword>